<evidence type="ECO:0000259" key="4">
    <source>
        <dbReference type="PROSITE" id="PS51770"/>
    </source>
</evidence>
<dbReference type="PANTHER" id="PTHR11049:SF5">
    <property type="entry name" value="ACYL-COA THIOESTER HYDROLASE YCIA"/>
    <property type="match status" value="1"/>
</dbReference>
<dbReference type="PROSITE" id="PS51770">
    <property type="entry name" value="HOTDOG_ACOT"/>
    <property type="match status" value="1"/>
</dbReference>
<name>A0A225DZ75_9BACT</name>
<dbReference type="Gene3D" id="3.10.129.10">
    <property type="entry name" value="Hotdog Thioesterase"/>
    <property type="match status" value="1"/>
</dbReference>
<dbReference type="RefSeq" id="WP_088253974.1">
    <property type="nucleotide sequence ID" value="NZ_NIDE01000004.1"/>
</dbReference>
<feature type="domain" description="HotDog ACOT-type" evidence="4">
    <location>
        <begin position="2"/>
        <end position="119"/>
    </location>
</feature>
<accession>A0A225DZ75</accession>
<organism evidence="5 6">
    <name type="scientific">Fimbriiglobus ruber</name>
    <dbReference type="NCBI Taxonomy" id="1908690"/>
    <lineage>
        <taxon>Bacteria</taxon>
        <taxon>Pseudomonadati</taxon>
        <taxon>Planctomycetota</taxon>
        <taxon>Planctomycetia</taxon>
        <taxon>Gemmatales</taxon>
        <taxon>Gemmataceae</taxon>
        <taxon>Fimbriiglobus</taxon>
    </lineage>
</organism>
<keyword evidence="2 3" id="KW-0378">Hydrolase</keyword>
<protein>
    <submittedName>
        <fullName evidence="5">Acyl-CoA hydrolase</fullName>
    </submittedName>
</protein>
<dbReference type="InterPro" id="IPR029069">
    <property type="entry name" value="HotDog_dom_sf"/>
</dbReference>
<comment type="similarity">
    <text evidence="1">Belongs to the acyl coenzyme A hydrolase family.</text>
</comment>
<dbReference type="InterPro" id="IPR006683">
    <property type="entry name" value="Thioestr_dom"/>
</dbReference>
<dbReference type="GO" id="GO:0006637">
    <property type="term" value="P:acyl-CoA metabolic process"/>
    <property type="evidence" value="ECO:0007669"/>
    <property type="project" value="TreeGrafter"/>
</dbReference>
<reference evidence="6" key="1">
    <citation type="submission" date="2017-06" db="EMBL/GenBank/DDBJ databases">
        <title>Genome analysis of Fimbriiglobus ruber SP5, the first member of the order Planctomycetales with confirmed chitinolytic capability.</title>
        <authorList>
            <person name="Ravin N.V."/>
            <person name="Rakitin A.L."/>
            <person name="Ivanova A.A."/>
            <person name="Beletsky A.V."/>
            <person name="Kulichevskaya I.S."/>
            <person name="Mardanov A.V."/>
            <person name="Dedysh S.N."/>
        </authorList>
    </citation>
    <scope>NUCLEOTIDE SEQUENCE [LARGE SCALE GENOMIC DNA]</scope>
    <source>
        <strain evidence="6">SP5</strain>
    </source>
</reference>
<evidence type="ECO:0000256" key="2">
    <source>
        <dbReference type="ARBA" id="ARBA00022801"/>
    </source>
</evidence>
<comment type="caution">
    <text evidence="5">The sequence shown here is derived from an EMBL/GenBank/DDBJ whole genome shotgun (WGS) entry which is preliminary data.</text>
</comment>
<evidence type="ECO:0000313" key="5">
    <source>
        <dbReference type="EMBL" id="OWK43066.1"/>
    </source>
</evidence>
<evidence type="ECO:0000313" key="6">
    <source>
        <dbReference type="Proteomes" id="UP000214646"/>
    </source>
</evidence>
<dbReference type="SUPFAM" id="SSF54637">
    <property type="entry name" value="Thioesterase/thiol ester dehydrase-isomerase"/>
    <property type="match status" value="1"/>
</dbReference>
<dbReference type="GO" id="GO:0052816">
    <property type="term" value="F:long-chain fatty acyl-CoA hydrolase activity"/>
    <property type="evidence" value="ECO:0007669"/>
    <property type="project" value="TreeGrafter"/>
</dbReference>
<evidence type="ECO:0000256" key="3">
    <source>
        <dbReference type="PROSITE-ProRule" id="PRU01106"/>
    </source>
</evidence>
<dbReference type="PANTHER" id="PTHR11049">
    <property type="entry name" value="ACYL COENZYME A THIOESTER HYDROLASE"/>
    <property type="match status" value="1"/>
</dbReference>
<dbReference type="CDD" id="cd03442">
    <property type="entry name" value="BFIT_BACH"/>
    <property type="match status" value="1"/>
</dbReference>
<dbReference type="InterPro" id="IPR033120">
    <property type="entry name" value="HOTDOG_ACOT"/>
</dbReference>
<evidence type="ECO:0000256" key="1">
    <source>
        <dbReference type="ARBA" id="ARBA00010458"/>
    </source>
</evidence>
<dbReference type="Proteomes" id="UP000214646">
    <property type="component" value="Unassembled WGS sequence"/>
</dbReference>
<dbReference type="OrthoDB" id="9791628at2"/>
<dbReference type="InterPro" id="IPR040170">
    <property type="entry name" value="Cytosol_ACT"/>
</dbReference>
<dbReference type="GO" id="GO:0009062">
    <property type="term" value="P:fatty acid catabolic process"/>
    <property type="evidence" value="ECO:0007669"/>
    <property type="project" value="TreeGrafter"/>
</dbReference>
<dbReference type="AlphaFoldDB" id="A0A225DZ75"/>
<dbReference type="EMBL" id="NIDE01000004">
    <property type="protein sequence ID" value="OWK43066.1"/>
    <property type="molecule type" value="Genomic_DNA"/>
</dbReference>
<keyword evidence="6" id="KW-1185">Reference proteome</keyword>
<gene>
    <name evidence="5" type="ORF">FRUB_02665</name>
</gene>
<proteinExistence type="inferred from homology"/>
<dbReference type="GO" id="GO:0005829">
    <property type="term" value="C:cytosol"/>
    <property type="evidence" value="ECO:0007669"/>
    <property type="project" value="TreeGrafter"/>
</dbReference>
<sequence>MSEPYTAIQVVMMPRDVNAHGTIFGGVILSHIDMAGAIAARRELQLHGGNPKAAFVTVAINRVEFKKPVLVGDVVKFQTTLVRFGRTSVTIHINVLAERGADVIPVTEAEAVFVGIDLSTPDRRPVPLLPDEPDGPVR</sequence>
<dbReference type="Pfam" id="PF03061">
    <property type="entry name" value="4HBT"/>
    <property type="match status" value="1"/>
</dbReference>